<dbReference type="Proteomes" id="UP000247523">
    <property type="component" value="Unassembled WGS sequence"/>
</dbReference>
<name>A0A318EMJ6_9FIRM</name>
<feature type="binding site" evidence="7">
    <location>
        <begin position="255"/>
        <end position="258"/>
    </location>
    <ligand>
        <name>GTP</name>
        <dbReference type="ChEBI" id="CHEBI:37565"/>
    </ligand>
</feature>
<comment type="similarity">
    <text evidence="6">Belongs to the TRAFAC class OBG-HflX-like GTPase superfamily. HflX GTPase family.</text>
</comment>
<feature type="binding site" evidence="7">
    <location>
        <begin position="208"/>
        <end position="215"/>
    </location>
    <ligand>
        <name>GTP</name>
        <dbReference type="ChEBI" id="CHEBI:37565"/>
    </ligand>
</feature>
<dbReference type="InterPro" id="IPR030394">
    <property type="entry name" value="G_HFLX_dom"/>
</dbReference>
<dbReference type="Gene3D" id="3.40.50.11060">
    <property type="entry name" value="GTPase HflX, N-terminal domain"/>
    <property type="match status" value="1"/>
</dbReference>
<dbReference type="Gene3D" id="3.40.50.300">
    <property type="entry name" value="P-loop containing nucleotide triphosphate hydrolases"/>
    <property type="match status" value="1"/>
</dbReference>
<dbReference type="InterPro" id="IPR016496">
    <property type="entry name" value="GTPase_HflX"/>
</dbReference>
<dbReference type="SUPFAM" id="SSF52540">
    <property type="entry name" value="P-loop containing nucleoside triphosphate hydrolases"/>
    <property type="match status" value="1"/>
</dbReference>
<dbReference type="Gene3D" id="6.10.250.2860">
    <property type="match status" value="1"/>
</dbReference>
<evidence type="ECO:0000313" key="11">
    <source>
        <dbReference type="EMBL" id="PXV89077.1"/>
    </source>
</evidence>
<comment type="function">
    <text evidence="6">GTPase that associates with the 50S ribosomal subunit and may have a role during protein synthesis or ribosome biogenesis.</text>
</comment>
<dbReference type="GO" id="GO:0005525">
    <property type="term" value="F:GTP binding"/>
    <property type="evidence" value="ECO:0007669"/>
    <property type="project" value="UniProtKB-UniRule"/>
</dbReference>
<keyword evidence="9" id="KW-0175">Coiled coil</keyword>
<feature type="binding site" evidence="8">
    <location>
        <position position="215"/>
    </location>
    <ligand>
        <name>Mg(2+)</name>
        <dbReference type="ChEBI" id="CHEBI:18420"/>
    </ligand>
</feature>
<dbReference type="GO" id="GO:0005737">
    <property type="term" value="C:cytoplasm"/>
    <property type="evidence" value="ECO:0007669"/>
    <property type="project" value="UniProtKB-SubCell"/>
</dbReference>
<evidence type="ECO:0000256" key="6">
    <source>
        <dbReference type="HAMAP-Rule" id="MF_00900"/>
    </source>
</evidence>
<evidence type="ECO:0000313" key="12">
    <source>
        <dbReference type="Proteomes" id="UP000247523"/>
    </source>
</evidence>
<comment type="cofactor">
    <cofactor evidence="8">
        <name>Mg(2+)</name>
        <dbReference type="ChEBI" id="CHEBI:18420"/>
    </cofactor>
</comment>
<feature type="binding site" evidence="7">
    <location>
        <begin position="321"/>
        <end position="324"/>
    </location>
    <ligand>
        <name>GTP</name>
        <dbReference type="ChEBI" id="CHEBI:37565"/>
    </ligand>
</feature>
<gene>
    <name evidence="6" type="primary">hflX</name>
    <name evidence="11" type="ORF">C8E03_10753</name>
</gene>
<dbReference type="InterPro" id="IPR027417">
    <property type="entry name" value="P-loop_NTPase"/>
</dbReference>
<dbReference type="InterPro" id="IPR025121">
    <property type="entry name" value="GTPase_HflX_N"/>
</dbReference>
<comment type="caution">
    <text evidence="11">The sequence shown here is derived from an EMBL/GenBank/DDBJ whole genome shotgun (WGS) entry which is preliminary data.</text>
</comment>
<evidence type="ECO:0000256" key="7">
    <source>
        <dbReference type="PIRSR" id="PIRSR006809-1"/>
    </source>
</evidence>
<comment type="subcellular location">
    <subcellularLocation>
        <location evidence="6">Cytoplasm</location>
    </subcellularLocation>
    <text evidence="6">May associate with membranes.</text>
</comment>
<evidence type="ECO:0000256" key="4">
    <source>
        <dbReference type="ARBA" id="ARBA00022842"/>
    </source>
</evidence>
<evidence type="ECO:0000256" key="1">
    <source>
        <dbReference type="ARBA" id="ARBA00022490"/>
    </source>
</evidence>
<dbReference type="Pfam" id="PF16360">
    <property type="entry name" value="GTP-bdg_M"/>
    <property type="match status" value="1"/>
</dbReference>
<reference evidence="11 12" key="1">
    <citation type="submission" date="2018-05" db="EMBL/GenBank/DDBJ databases">
        <title>Genomic Encyclopedia of Type Strains, Phase IV (KMG-IV): sequencing the most valuable type-strain genomes for metagenomic binning, comparative biology and taxonomic classification.</title>
        <authorList>
            <person name="Goeker M."/>
        </authorList>
    </citation>
    <scope>NUCLEOTIDE SEQUENCE [LARGE SCALE GENOMIC DNA]</scope>
    <source>
        <strain evidence="11 12">DSM 28816</strain>
    </source>
</reference>
<dbReference type="PANTHER" id="PTHR10229:SF0">
    <property type="entry name" value="GTP-BINDING PROTEIN 6-RELATED"/>
    <property type="match status" value="1"/>
</dbReference>
<dbReference type="PIRSF" id="PIRSF006809">
    <property type="entry name" value="GTP-binding_hflX_prd"/>
    <property type="match status" value="1"/>
</dbReference>
<dbReference type="InterPro" id="IPR042108">
    <property type="entry name" value="GTPase_HflX_N_sf"/>
</dbReference>
<dbReference type="PROSITE" id="PS51705">
    <property type="entry name" value="G_HFLX"/>
    <property type="match status" value="1"/>
</dbReference>
<feature type="domain" description="Hflx-type G" evidence="10">
    <location>
        <begin position="202"/>
        <end position="366"/>
    </location>
</feature>
<keyword evidence="4 8" id="KW-0460">Magnesium</keyword>
<evidence type="ECO:0000256" key="8">
    <source>
        <dbReference type="PIRSR" id="PIRSR006809-2"/>
    </source>
</evidence>
<dbReference type="AlphaFoldDB" id="A0A318EMJ6"/>
<feature type="coiled-coil region" evidence="9">
    <location>
        <begin position="161"/>
        <end position="195"/>
    </location>
</feature>
<keyword evidence="5 6" id="KW-0342">GTP-binding</keyword>
<dbReference type="PANTHER" id="PTHR10229">
    <property type="entry name" value="GTP-BINDING PROTEIN HFLX"/>
    <property type="match status" value="1"/>
</dbReference>
<protein>
    <recommendedName>
        <fullName evidence="6">GTPase HflX</fullName>
    </recommendedName>
    <alternativeName>
        <fullName evidence="6">GTP-binding protein HflX</fullName>
    </alternativeName>
</protein>
<dbReference type="CDD" id="cd01878">
    <property type="entry name" value="HflX"/>
    <property type="match status" value="1"/>
</dbReference>
<dbReference type="InterPro" id="IPR032305">
    <property type="entry name" value="GTP-bd_M"/>
</dbReference>
<comment type="subunit">
    <text evidence="6">Monomer. Associates with the 50S ribosomal subunit.</text>
</comment>
<dbReference type="EMBL" id="QICS01000007">
    <property type="protein sequence ID" value="PXV89077.1"/>
    <property type="molecule type" value="Genomic_DNA"/>
</dbReference>
<feature type="binding site" evidence="7">
    <location>
        <begin position="233"/>
        <end position="237"/>
    </location>
    <ligand>
        <name>GTP</name>
        <dbReference type="ChEBI" id="CHEBI:37565"/>
    </ligand>
</feature>
<dbReference type="InterPro" id="IPR006073">
    <property type="entry name" value="GTP-bd"/>
</dbReference>
<keyword evidence="1 6" id="KW-0963">Cytoplasm</keyword>
<evidence type="ECO:0000256" key="9">
    <source>
        <dbReference type="SAM" id="Coils"/>
    </source>
</evidence>
<keyword evidence="2 8" id="KW-0479">Metal-binding</keyword>
<dbReference type="FunFam" id="3.40.50.11060:FF:000001">
    <property type="entry name" value="GTPase HflX"/>
    <property type="match status" value="1"/>
</dbReference>
<dbReference type="PRINTS" id="PR00326">
    <property type="entry name" value="GTP1OBG"/>
</dbReference>
<sequence length="416" mass="46943">MSNMIETDEIKEKVILIGVSSQEGDDTEESLEELADLVKTANAQPIATVIQNRESIHPGTYIGKGKIEEIRLMINELDATGVVCDDELSPAQLRNLEEMLDTKVMDRTLVILDIFAKRATTSEGKIQVELAQLKYSLARMVGLRSSLSRLGGGIGTRGPGEKKLEMDRRLAKDRIAQLKRELDEMQRHREVTRGQRSKNKIPVAAIVGYTNAGKSTLLNTLTGAGVLEEDKLFATLDPTTRLLELPSKQQILITDTVGFIRKLPHHLIEAFKSTLLEAKYSDMIIHVVDASNPHMEKQMHIVYETLNNLEIKDKPVITLFNKQDKLNEIASLRDFRADKTLHVSAKHGEGLDLLQNELEEMLRQKNILVERLFPYSQAGKIQLIRKYGELLEEDYKSDGIYVKAYVPLKIYETVVN</sequence>
<evidence type="ECO:0000256" key="3">
    <source>
        <dbReference type="ARBA" id="ARBA00022741"/>
    </source>
</evidence>
<dbReference type="GO" id="GO:0043022">
    <property type="term" value="F:ribosome binding"/>
    <property type="evidence" value="ECO:0007669"/>
    <property type="project" value="TreeGrafter"/>
</dbReference>
<dbReference type="Pfam" id="PF13167">
    <property type="entry name" value="GTP-bdg_N"/>
    <property type="match status" value="1"/>
</dbReference>
<dbReference type="NCBIfam" id="TIGR03156">
    <property type="entry name" value="GTP_HflX"/>
    <property type="match status" value="1"/>
</dbReference>
<dbReference type="HAMAP" id="MF_00900">
    <property type="entry name" value="GTPase_HflX"/>
    <property type="match status" value="1"/>
</dbReference>
<proteinExistence type="inferred from homology"/>
<feature type="binding site" evidence="7">
    <location>
        <begin position="344"/>
        <end position="346"/>
    </location>
    <ligand>
        <name>GTP</name>
        <dbReference type="ChEBI" id="CHEBI:37565"/>
    </ligand>
</feature>
<dbReference type="Pfam" id="PF01926">
    <property type="entry name" value="MMR_HSR1"/>
    <property type="match status" value="1"/>
</dbReference>
<evidence type="ECO:0000259" key="10">
    <source>
        <dbReference type="PROSITE" id="PS51705"/>
    </source>
</evidence>
<accession>A0A318EMJ6</accession>
<dbReference type="RefSeq" id="WP_110291270.1">
    <property type="nucleotide sequence ID" value="NZ_QICS01000007.1"/>
</dbReference>
<organism evidence="11 12">
    <name type="scientific">Lachnotalea glycerini</name>
    <dbReference type="NCBI Taxonomy" id="1763509"/>
    <lineage>
        <taxon>Bacteria</taxon>
        <taxon>Bacillati</taxon>
        <taxon>Bacillota</taxon>
        <taxon>Clostridia</taxon>
        <taxon>Lachnospirales</taxon>
        <taxon>Lachnospiraceae</taxon>
        <taxon>Lachnotalea</taxon>
    </lineage>
</organism>
<dbReference type="GO" id="GO:0003924">
    <property type="term" value="F:GTPase activity"/>
    <property type="evidence" value="ECO:0007669"/>
    <property type="project" value="UniProtKB-UniRule"/>
</dbReference>
<evidence type="ECO:0000256" key="5">
    <source>
        <dbReference type="ARBA" id="ARBA00023134"/>
    </source>
</evidence>
<keyword evidence="3 6" id="KW-0547">Nucleotide-binding</keyword>
<evidence type="ECO:0000256" key="2">
    <source>
        <dbReference type="ARBA" id="ARBA00022723"/>
    </source>
</evidence>
<dbReference type="GO" id="GO:0046872">
    <property type="term" value="F:metal ion binding"/>
    <property type="evidence" value="ECO:0007669"/>
    <property type="project" value="UniProtKB-KW"/>
</dbReference>
<feature type="binding site" evidence="8">
    <location>
        <position position="235"/>
    </location>
    <ligand>
        <name>Mg(2+)</name>
        <dbReference type="ChEBI" id="CHEBI:18420"/>
    </ligand>
</feature>